<dbReference type="Proteomes" id="UP000480039">
    <property type="component" value="Unassembled WGS sequence"/>
</dbReference>
<evidence type="ECO:0000313" key="3">
    <source>
        <dbReference type="Proteomes" id="UP000480039"/>
    </source>
</evidence>
<dbReference type="EMBL" id="SWQE01000007">
    <property type="protein sequence ID" value="NFJ09630.1"/>
    <property type="molecule type" value="Genomic_DNA"/>
</dbReference>
<comment type="caution">
    <text evidence="2">The sequence shown here is derived from an EMBL/GenBank/DDBJ whole genome shotgun (WGS) entry which is preliminary data.</text>
</comment>
<name>A0A846J8Z6_CLOBO</name>
<feature type="domain" description="DUF1653" evidence="1">
    <location>
        <begin position="104"/>
        <end position="149"/>
    </location>
</feature>
<sequence>MNISKTETLEEINLRNRALAEAINHRSIICPAIYKHFKHSDNGIPNNYMYVTMFVSKSLRDYDSVLNSLFKTVGVNIITAKLTEDECTITLFEKEGQYYHNPKDSKVNLVIYKSLYECSRFPYARPVDMFTSEVDHKKYPEVKQKYRFEIVKY</sequence>
<reference evidence="2 3" key="1">
    <citation type="submission" date="2019-04" db="EMBL/GenBank/DDBJ databases">
        <title>Genome sequencing of Clostridium botulinum Groups I-IV and Clostridium butyricum.</title>
        <authorList>
            <person name="Brunt J."/>
            <person name="Van Vliet A.H.M."/>
            <person name="Stringer S.C."/>
            <person name="Carter A.T."/>
            <person name="Peck M.W."/>
        </authorList>
    </citation>
    <scope>NUCLEOTIDE SEQUENCE [LARGE SCALE GENOMIC DNA]</scope>
    <source>
        <strain evidence="2 3">Colworth BL30</strain>
    </source>
</reference>
<gene>
    <name evidence="2" type="ORF">FC871_14335</name>
</gene>
<dbReference type="Pfam" id="PF07866">
    <property type="entry name" value="DUF1653"/>
    <property type="match status" value="1"/>
</dbReference>
<dbReference type="Gene3D" id="2.30.30.320">
    <property type="entry name" value="DUF1653-like domain"/>
    <property type="match status" value="1"/>
</dbReference>
<dbReference type="AlphaFoldDB" id="A0A846J8Z6"/>
<dbReference type="InterPro" id="IPR037135">
    <property type="entry name" value="DUF1653-like_dom_sf"/>
</dbReference>
<organism evidence="2 3">
    <name type="scientific">Clostridium botulinum</name>
    <dbReference type="NCBI Taxonomy" id="1491"/>
    <lineage>
        <taxon>Bacteria</taxon>
        <taxon>Bacillati</taxon>
        <taxon>Bacillota</taxon>
        <taxon>Clostridia</taxon>
        <taxon>Eubacteriales</taxon>
        <taxon>Clostridiaceae</taxon>
        <taxon>Clostridium</taxon>
    </lineage>
</organism>
<proteinExistence type="predicted"/>
<evidence type="ECO:0000313" key="2">
    <source>
        <dbReference type="EMBL" id="NFJ09630.1"/>
    </source>
</evidence>
<evidence type="ECO:0000259" key="1">
    <source>
        <dbReference type="Pfam" id="PF07866"/>
    </source>
</evidence>
<accession>A0A846J8Z6</accession>
<protein>
    <submittedName>
        <fullName evidence="2">DUF1653 domain-containing protein</fullName>
    </submittedName>
</protein>
<dbReference type="InterPro" id="IPR023387">
    <property type="entry name" value="DUF1653-like_dom"/>
</dbReference>